<dbReference type="CDD" id="cd02440">
    <property type="entry name" value="AdoMet_MTases"/>
    <property type="match status" value="1"/>
</dbReference>
<dbReference type="RefSeq" id="WP_390213798.1">
    <property type="nucleotide sequence ID" value="NZ_JBHLXJ010000016.1"/>
</dbReference>
<evidence type="ECO:0000313" key="2">
    <source>
        <dbReference type="Proteomes" id="UP001589844"/>
    </source>
</evidence>
<dbReference type="EC" id="2.1.1.64" evidence="1"/>
<dbReference type="SUPFAM" id="SSF53335">
    <property type="entry name" value="S-adenosyl-L-methionine-dependent methyltransferases"/>
    <property type="match status" value="1"/>
</dbReference>
<accession>A0ABV6IH75</accession>
<dbReference type="GO" id="GO:0061542">
    <property type="term" value="F:3-demethylubiquinol 3-O-methyltransferase activity"/>
    <property type="evidence" value="ECO:0007669"/>
    <property type="project" value="UniProtKB-EC"/>
</dbReference>
<keyword evidence="1" id="KW-0808">Transferase</keyword>
<sequence length="461" mass="51974">MKYPMPSSQPSTIMLLPNNNEIDVDLLTKKIEVIKSRGASISHRIDDMCLKVVPQIQVRSVVSDSLTLSLRRLLFKGEGARRRIGRIPFLGSAIIWINSIFRLNAIRHKIALDFDVLTRANDQLRHQLSESRSRMAEMTQQLQLITLQQREHFQKMSEQCSHLSSRITQLESLSIVERISHLDNRIQQMQVGNVERDNRLANQVRELHQLSVSAHPNSMSQPLGVGNHNVNATRDIDVPGMNGFYLEFEDNFRGSETDISSRLSVYLPYLTKFSGVDTAKVVDIGCGRGEWLRLLELNNINAIGVDMNAAMVAACSEKHLNAVCMDAIDYLRQQPQGSLAAVTGFHIIEHLPFKLLLTLFDVSLKALRPDGLVIFETPNPENLLVGACSFYSDPTHLNPIVPAVAEFMARQRGFARAEILRLHPYPEEFKLTEDSELAKRMNAALYGPQDFAVIAWKNNAN</sequence>
<keyword evidence="2" id="KW-1185">Reference proteome</keyword>
<proteinExistence type="predicted"/>
<dbReference type="Proteomes" id="UP001589844">
    <property type="component" value="Unassembled WGS sequence"/>
</dbReference>
<comment type="caution">
    <text evidence="1">The sequence shown here is derived from an EMBL/GenBank/DDBJ whole genome shotgun (WGS) entry which is preliminary data.</text>
</comment>
<dbReference type="EMBL" id="JBHLXJ010000016">
    <property type="protein sequence ID" value="MFC0351184.1"/>
    <property type="molecule type" value="Genomic_DNA"/>
</dbReference>
<evidence type="ECO:0000313" key="1">
    <source>
        <dbReference type="EMBL" id="MFC0351184.1"/>
    </source>
</evidence>
<organism evidence="1 2">
    <name type="scientific">Undibacterium danionis</name>
    <dbReference type="NCBI Taxonomy" id="1812100"/>
    <lineage>
        <taxon>Bacteria</taxon>
        <taxon>Pseudomonadati</taxon>
        <taxon>Pseudomonadota</taxon>
        <taxon>Betaproteobacteria</taxon>
        <taxon>Burkholderiales</taxon>
        <taxon>Oxalobacteraceae</taxon>
        <taxon>Undibacterium</taxon>
    </lineage>
</organism>
<protein>
    <submittedName>
        <fullName evidence="1">Class I SAM-dependent methyltransferase</fullName>
        <ecNumber evidence="1">2.1.1.222</ecNumber>
        <ecNumber evidence="1">2.1.1.64</ecNumber>
    </submittedName>
</protein>
<dbReference type="InterPro" id="IPR029063">
    <property type="entry name" value="SAM-dependent_MTases_sf"/>
</dbReference>
<dbReference type="Gene3D" id="3.40.50.150">
    <property type="entry name" value="Vaccinia Virus protein VP39"/>
    <property type="match status" value="1"/>
</dbReference>
<dbReference type="GO" id="GO:0102208">
    <property type="term" value="F:2-polyprenyl-6-hydroxyphenol methylase activity"/>
    <property type="evidence" value="ECO:0007669"/>
    <property type="project" value="UniProtKB-EC"/>
</dbReference>
<dbReference type="GO" id="GO:0032259">
    <property type="term" value="P:methylation"/>
    <property type="evidence" value="ECO:0007669"/>
    <property type="project" value="UniProtKB-KW"/>
</dbReference>
<reference evidence="1 2" key="1">
    <citation type="submission" date="2024-09" db="EMBL/GenBank/DDBJ databases">
        <authorList>
            <person name="Sun Q."/>
            <person name="Mori K."/>
        </authorList>
    </citation>
    <scope>NUCLEOTIDE SEQUENCE [LARGE SCALE GENOMIC DNA]</scope>
    <source>
        <strain evidence="1 2">CCM 8677</strain>
    </source>
</reference>
<name>A0ABV6IH75_9BURK</name>
<keyword evidence="1" id="KW-0489">Methyltransferase</keyword>
<dbReference type="EC" id="2.1.1.222" evidence="1"/>
<gene>
    <name evidence="1" type="ORF">ACFFJH_15300</name>
</gene>
<dbReference type="Pfam" id="PF13489">
    <property type="entry name" value="Methyltransf_23"/>
    <property type="match status" value="1"/>
</dbReference>
<dbReference type="PANTHER" id="PTHR43861">
    <property type="entry name" value="TRANS-ACONITATE 2-METHYLTRANSFERASE-RELATED"/>
    <property type="match status" value="1"/>
</dbReference>